<comment type="subcellular location">
    <subcellularLocation>
        <location evidence="4">Cytoplasm</location>
    </subcellularLocation>
</comment>
<comment type="function">
    <text evidence="4">Removes the pyruvyl group from chorismate, with concomitant aromatization of the ring, to provide 4-hydroxybenzoate (4HB) for the ubiquinone pathway.</text>
</comment>
<keyword evidence="2 4" id="KW-0831">Ubiquinone biosynthesis</keyword>
<sequence>MILSAEFPLSLETDWIAPQSIRVPDFHLRNWLLDTGSLTERLQSHCRQFRVQLLGQAPLPLLDNEREQMGPVDYLVREVILWGDDRPWVFARSLLPRALCEQDRGELSNLGEKPLGSILFNDARFERQPFQVTRLSAAHRLQSALKLPGTQVLWGRRSVFHYLQWRMMVAEVFLPQCPAYKQMGAPHAG</sequence>
<feature type="binding site" evidence="4">
    <location>
        <position position="115"/>
    </location>
    <ligand>
        <name>substrate</name>
    </ligand>
</feature>
<comment type="similarity">
    <text evidence="4">Belongs to the UbiC family.</text>
</comment>
<reference evidence="5" key="1">
    <citation type="submission" date="2021-03" db="EMBL/GenBank/DDBJ databases">
        <title>novel species isolated from a fishpond in China.</title>
        <authorList>
            <person name="Lu H."/>
            <person name="Cai Z."/>
        </authorList>
    </citation>
    <scope>NUCLEOTIDE SEQUENCE</scope>
    <source>
        <strain evidence="5">JCM 30855</strain>
    </source>
</reference>
<keyword evidence="4" id="KW-0670">Pyruvate</keyword>
<dbReference type="HAMAP" id="MF_01632">
    <property type="entry name" value="UbiC"/>
    <property type="match status" value="1"/>
</dbReference>
<evidence type="ECO:0000313" key="5">
    <source>
        <dbReference type="EMBL" id="MBN7823605.1"/>
    </source>
</evidence>
<comment type="pathway">
    <text evidence="4">Cofactor biosynthesis; ubiquinone biosynthesis.</text>
</comment>
<dbReference type="GO" id="GO:0042866">
    <property type="term" value="P:pyruvate biosynthetic process"/>
    <property type="evidence" value="ECO:0007669"/>
    <property type="project" value="UniProtKB-UniRule"/>
</dbReference>
<keyword evidence="3 4" id="KW-0456">Lyase</keyword>
<dbReference type="Pfam" id="PF04345">
    <property type="entry name" value="Chor_lyase"/>
    <property type="match status" value="1"/>
</dbReference>
<dbReference type="Proteomes" id="UP000664654">
    <property type="component" value="Unassembled WGS sequence"/>
</dbReference>
<evidence type="ECO:0000256" key="4">
    <source>
        <dbReference type="HAMAP-Rule" id="MF_01632"/>
    </source>
</evidence>
<organism evidence="5 6">
    <name type="scientific">Bowmanella dokdonensis</name>
    <dbReference type="NCBI Taxonomy" id="751969"/>
    <lineage>
        <taxon>Bacteria</taxon>
        <taxon>Pseudomonadati</taxon>
        <taxon>Pseudomonadota</taxon>
        <taxon>Gammaproteobacteria</taxon>
        <taxon>Alteromonadales</taxon>
        <taxon>Alteromonadaceae</taxon>
        <taxon>Bowmanella</taxon>
    </lineage>
</organism>
<dbReference type="EMBL" id="JAFKCV010000001">
    <property type="protein sequence ID" value="MBN7823605.1"/>
    <property type="molecule type" value="Genomic_DNA"/>
</dbReference>
<dbReference type="Gene3D" id="3.40.1410.10">
    <property type="entry name" value="Chorismate lyase-like"/>
    <property type="match status" value="1"/>
</dbReference>
<dbReference type="GO" id="GO:0008813">
    <property type="term" value="F:chorismate lyase activity"/>
    <property type="evidence" value="ECO:0007669"/>
    <property type="project" value="UniProtKB-UniRule"/>
</dbReference>
<proteinExistence type="inferred from homology"/>
<feature type="binding site" evidence="4">
    <location>
        <position position="171"/>
    </location>
    <ligand>
        <name>substrate</name>
    </ligand>
</feature>
<dbReference type="GO" id="GO:0005829">
    <property type="term" value="C:cytosol"/>
    <property type="evidence" value="ECO:0007669"/>
    <property type="project" value="TreeGrafter"/>
</dbReference>
<comment type="catalytic activity">
    <reaction evidence="4">
        <text>chorismate = 4-hydroxybenzoate + pyruvate</text>
        <dbReference type="Rhea" id="RHEA:16505"/>
        <dbReference type="ChEBI" id="CHEBI:15361"/>
        <dbReference type="ChEBI" id="CHEBI:17879"/>
        <dbReference type="ChEBI" id="CHEBI:29748"/>
        <dbReference type="EC" id="4.1.3.40"/>
    </reaction>
</comment>
<keyword evidence="1 4" id="KW-0963">Cytoplasm</keyword>
<evidence type="ECO:0000256" key="1">
    <source>
        <dbReference type="ARBA" id="ARBA00022490"/>
    </source>
</evidence>
<dbReference type="SUPFAM" id="SSF64288">
    <property type="entry name" value="Chorismate lyase-like"/>
    <property type="match status" value="1"/>
</dbReference>
<evidence type="ECO:0000313" key="6">
    <source>
        <dbReference type="Proteomes" id="UP000664654"/>
    </source>
</evidence>
<comment type="caution">
    <text evidence="5">The sequence shown here is derived from an EMBL/GenBank/DDBJ whole genome shotgun (WGS) entry which is preliminary data.</text>
</comment>
<dbReference type="PANTHER" id="PTHR38683">
    <property type="entry name" value="CHORISMATE PYRUVATE-LYASE"/>
    <property type="match status" value="1"/>
</dbReference>
<evidence type="ECO:0000256" key="3">
    <source>
        <dbReference type="ARBA" id="ARBA00023239"/>
    </source>
</evidence>
<dbReference type="GO" id="GO:0006744">
    <property type="term" value="P:ubiquinone biosynthetic process"/>
    <property type="evidence" value="ECO:0007669"/>
    <property type="project" value="UniProtKB-UniRule"/>
</dbReference>
<accession>A0A939IMA9</accession>
<keyword evidence="6" id="KW-1185">Reference proteome</keyword>
<dbReference type="InterPro" id="IPR028978">
    <property type="entry name" value="Chorismate_lyase_/UTRA_dom_sf"/>
</dbReference>
<dbReference type="EC" id="4.1.3.40" evidence="4"/>
<name>A0A939IMA9_9ALTE</name>
<protein>
    <recommendedName>
        <fullName evidence="4">Probable chorismate pyruvate-lyase</fullName>
        <shortName evidence="4">CL</shortName>
        <shortName evidence="4">CPL</shortName>
        <ecNumber evidence="4">4.1.3.40</ecNumber>
    </recommendedName>
</protein>
<evidence type="ECO:0000256" key="2">
    <source>
        <dbReference type="ARBA" id="ARBA00022688"/>
    </source>
</evidence>
<dbReference type="PANTHER" id="PTHR38683:SF1">
    <property type="entry name" value="CHORISMATE PYRUVATE-LYASE"/>
    <property type="match status" value="1"/>
</dbReference>
<feature type="binding site" evidence="4">
    <location>
        <position position="77"/>
    </location>
    <ligand>
        <name>substrate</name>
    </ligand>
</feature>
<gene>
    <name evidence="4" type="primary">ubiC</name>
    <name evidence="5" type="ORF">J0A66_00075</name>
</gene>
<comment type="caution">
    <text evidence="4">Lacks conserved residue(s) required for the propagation of feature annotation.</text>
</comment>
<dbReference type="InterPro" id="IPR007440">
    <property type="entry name" value="Chorismate--pyruvate_lyase"/>
</dbReference>
<dbReference type="AlphaFoldDB" id="A0A939IMA9"/>